<dbReference type="Proteomes" id="UP001371456">
    <property type="component" value="Unassembled WGS sequence"/>
</dbReference>
<evidence type="ECO:0000313" key="2">
    <source>
        <dbReference type="EMBL" id="KAK6776984.1"/>
    </source>
</evidence>
<dbReference type="EMBL" id="JBANQN010000010">
    <property type="protein sequence ID" value="KAK6776984.1"/>
    <property type="molecule type" value="Genomic_DNA"/>
</dbReference>
<dbReference type="AlphaFoldDB" id="A0AAN8SWW4"/>
<accession>A0AAN8SWW4</accession>
<feature type="region of interest" description="Disordered" evidence="1">
    <location>
        <begin position="41"/>
        <end position="61"/>
    </location>
</feature>
<name>A0AAN8SWW4_SOLBU</name>
<keyword evidence="3" id="KW-1185">Reference proteome</keyword>
<reference evidence="2 3" key="1">
    <citation type="submission" date="2024-02" db="EMBL/GenBank/DDBJ databases">
        <title>de novo genome assembly of Solanum bulbocastanum strain 11H21.</title>
        <authorList>
            <person name="Hosaka A.J."/>
        </authorList>
    </citation>
    <scope>NUCLEOTIDE SEQUENCE [LARGE SCALE GENOMIC DNA]</scope>
    <source>
        <tissue evidence="2">Young leaves</tissue>
    </source>
</reference>
<proteinExistence type="predicted"/>
<feature type="compositionally biased region" description="Basic and acidic residues" evidence="1">
    <location>
        <begin position="41"/>
        <end position="52"/>
    </location>
</feature>
<organism evidence="2 3">
    <name type="scientific">Solanum bulbocastanum</name>
    <name type="common">Wild potato</name>
    <dbReference type="NCBI Taxonomy" id="147425"/>
    <lineage>
        <taxon>Eukaryota</taxon>
        <taxon>Viridiplantae</taxon>
        <taxon>Streptophyta</taxon>
        <taxon>Embryophyta</taxon>
        <taxon>Tracheophyta</taxon>
        <taxon>Spermatophyta</taxon>
        <taxon>Magnoliopsida</taxon>
        <taxon>eudicotyledons</taxon>
        <taxon>Gunneridae</taxon>
        <taxon>Pentapetalae</taxon>
        <taxon>asterids</taxon>
        <taxon>lamiids</taxon>
        <taxon>Solanales</taxon>
        <taxon>Solanaceae</taxon>
        <taxon>Solanoideae</taxon>
        <taxon>Solaneae</taxon>
        <taxon>Solanum</taxon>
    </lineage>
</organism>
<evidence type="ECO:0000313" key="3">
    <source>
        <dbReference type="Proteomes" id="UP001371456"/>
    </source>
</evidence>
<gene>
    <name evidence="2" type="ORF">RDI58_023701</name>
</gene>
<evidence type="ECO:0000256" key="1">
    <source>
        <dbReference type="SAM" id="MobiDB-lite"/>
    </source>
</evidence>
<comment type="caution">
    <text evidence="2">The sequence shown here is derived from an EMBL/GenBank/DDBJ whole genome shotgun (WGS) entry which is preliminary data.</text>
</comment>
<protein>
    <submittedName>
        <fullName evidence="2">Uncharacterized protein</fullName>
    </submittedName>
</protein>
<sequence>MEIREFLIRLDRMAIDMANVAALQNQTELVNEKSFLELKRAINNGKDPDQGKRSVPPMRFS</sequence>